<feature type="transmembrane region" description="Helical" evidence="3">
    <location>
        <begin position="360"/>
        <end position="378"/>
    </location>
</feature>
<dbReference type="EMBL" id="PCVG01000061">
    <property type="protein sequence ID" value="PIQ68322.1"/>
    <property type="molecule type" value="Genomic_DNA"/>
</dbReference>
<dbReference type="Proteomes" id="UP000229342">
    <property type="component" value="Unassembled WGS sequence"/>
</dbReference>
<evidence type="ECO:0000313" key="5">
    <source>
        <dbReference type="EMBL" id="PIQ68322.1"/>
    </source>
</evidence>
<feature type="transmembrane region" description="Helical" evidence="3">
    <location>
        <begin position="398"/>
        <end position="426"/>
    </location>
</feature>
<feature type="coiled-coil region" evidence="1">
    <location>
        <begin position="806"/>
        <end position="863"/>
    </location>
</feature>
<sequence>MKRTFFHNLLISFLLLITVGVACAPQLALAQLKPDTTDGGSGYGQPDFDLGDPLNPPVIPPDLVSLSPEQQTALKDAKEASAISSSQEAGKTAPVGGGSDSSCGGFFDAVTSPIVCTLSIVANTAMWISARVLWMSGILLNISVSATLNMAGILDNLPIVDIGWKIIRDISNIVFIFLVLWAGISITLGIGNNGSKAWGLIAHIVLVALFINFSLFITKAVIDASNIAALHFYSLIKEPGHENDWDGGLSDAFMNGLQIQSIYNTHGTQGFNSNDGSQYINSVGGDTLSYGNILLIGLLGSITMLVAAFVFYAASIMFIIRLVTLIMLMVLSPLAFVAWIIPGASGLASQWWSKLWSQSFFAPLYLALAYVVVAAINSNSPYKTLGGTPEGTGFVGAYIGFNGGSISIILNFIIIIGLLIGCLIVAQSLGAKGSASMMAMGSKLGTGAIKSLGGASLRGIIKAPSTFIQGAGNIGKHVGGVGKWMANTRLLDNKLLKNNSIAKTARSFGAKVEKVGNDWHDNSAIQKVRKVTDQAKWLDPRYIEERAGKSTLGNTFVGQAVRSVTTGAFANAKIGNKSLQEAYEEDLHRDSTHVVLADREKALKGAENITEAKKKSTGAKARKKELEVLQKAGGAVAFNAKYDEARAKGIPPTEEEEAIRKIAMKDDYKSMTKEETESELTKTSTTIETAEQEVIKGKATVSEALGKISTKEFIELFTREQMHNPELMNINVLGEDKWIGITESEHFSETEKEEFAEARYGTLEHETESFHKDFDAWKKKQVEYQKALGEREKKKDAVLAPFAQEVETADANLATAERELVAANALRASAQTEREKDLANIDVERASEQVETETTNREILEKEITKKLTEERLLDADGNETLDGKAVKEPPPPDWHDKDIYRAIRNMRNIRELESIAQYMPKLLTQGRFISTLNQNMIDQFRSSSKVGSAQKTTVRKGKSYYVTEVGDMMNGDDPEEVRKMDPISAGRRRKALEGQLSNHRKEFLRQLDFEVEVDATGKVKVVKEDDGHGGEREKKDASGLRRLRYETAERLMPVMIGHKADDEVGKMPGDQRNQPGIRRLMGRGATKNTAGRDEGDDKRPNVEFFLSQLRQSIEDGLDDVTPQIIESLKWMINDRDGQNYANFDLLVGKDKELFEMVKSLYGQGERALHSQFTKKEALKELGKLRKDPSLSYEDARRLIKIAGEKNEYE</sequence>
<feature type="transmembrane region" description="Helical" evidence="3">
    <location>
        <begin position="173"/>
        <end position="191"/>
    </location>
</feature>
<dbReference type="AlphaFoldDB" id="A0A2H0KAP1"/>
<feature type="region of interest" description="Disordered" evidence="2">
    <location>
        <begin position="871"/>
        <end position="898"/>
    </location>
</feature>
<gene>
    <name evidence="5" type="ORF">COV91_04680</name>
</gene>
<feature type="transmembrane region" description="Helical" evidence="3">
    <location>
        <begin position="197"/>
        <end position="217"/>
    </location>
</feature>
<evidence type="ECO:0000256" key="1">
    <source>
        <dbReference type="SAM" id="Coils"/>
    </source>
</evidence>
<evidence type="ECO:0000256" key="3">
    <source>
        <dbReference type="SAM" id="Phobius"/>
    </source>
</evidence>
<keyword evidence="4" id="KW-0732">Signal</keyword>
<evidence type="ECO:0000313" key="6">
    <source>
        <dbReference type="Proteomes" id="UP000229342"/>
    </source>
</evidence>
<protein>
    <submittedName>
        <fullName evidence="5">Uncharacterized protein</fullName>
    </submittedName>
</protein>
<keyword evidence="3" id="KW-0812">Transmembrane</keyword>
<keyword evidence="3" id="KW-1133">Transmembrane helix</keyword>
<feature type="transmembrane region" description="Helical" evidence="3">
    <location>
        <begin position="293"/>
        <end position="320"/>
    </location>
</feature>
<keyword evidence="1" id="KW-0175">Coiled coil</keyword>
<feature type="transmembrane region" description="Helical" evidence="3">
    <location>
        <begin position="326"/>
        <end position="348"/>
    </location>
</feature>
<reference evidence="5 6" key="1">
    <citation type="submission" date="2017-09" db="EMBL/GenBank/DDBJ databases">
        <title>Depth-based differentiation of microbial function through sediment-hosted aquifers and enrichment of novel symbionts in the deep terrestrial subsurface.</title>
        <authorList>
            <person name="Probst A.J."/>
            <person name="Ladd B."/>
            <person name="Jarett J.K."/>
            <person name="Geller-Mcgrath D.E."/>
            <person name="Sieber C.M."/>
            <person name="Emerson J.B."/>
            <person name="Anantharaman K."/>
            <person name="Thomas B.C."/>
            <person name="Malmstrom R."/>
            <person name="Stieglmeier M."/>
            <person name="Klingl A."/>
            <person name="Woyke T."/>
            <person name="Ryan C.M."/>
            <person name="Banfield J.F."/>
        </authorList>
    </citation>
    <scope>NUCLEOTIDE SEQUENCE [LARGE SCALE GENOMIC DNA]</scope>
    <source>
        <strain evidence="5">CG11_big_fil_rev_8_21_14_0_20_46_11</strain>
    </source>
</reference>
<comment type="caution">
    <text evidence="5">The sequence shown here is derived from an EMBL/GenBank/DDBJ whole genome shotgun (WGS) entry which is preliminary data.</text>
</comment>
<dbReference type="PROSITE" id="PS51257">
    <property type="entry name" value="PROKAR_LIPOPROTEIN"/>
    <property type="match status" value="1"/>
</dbReference>
<feature type="compositionally biased region" description="Basic and acidic residues" evidence="2">
    <location>
        <begin position="1091"/>
        <end position="1100"/>
    </location>
</feature>
<proteinExistence type="predicted"/>
<accession>A0A2H0KAP1</accession>
<evidence type="ECO:0000256" key="2">
    <source>
        <dbReference type="SAM" id="MobiDB-lite"/>
    </source>
</evidence>
<feature type="chain" id="PRO_5013930535" evidence="4">
    <location>
        <begin position="25"/>
        <end position="1210"/>
    </location>
</feature>
<organism evidence="5 6">
    <name type="scientific">Candidatus Taylorbacteria bacterium CG11_big_fil_rev_8_21_14_0_20_46_11</name>
    <dbReference type="NCBI Taxonomy" id="1975025"/>
    <lineage>
        <taxon>Bacteria</taxon>
        <taxon>Candidatus Tayloriibacteriota</taxon>
    </lineage>
</organism>
<feature type="transmembrane region" description="Helical" evidence="3">
    <location>
        <begin position="132"/>
        <end position="152"/>
    </location>
</feature>
<feature type="signal peptide" evidence="4">
    <location>
        <begin position="1"/>
        <end position="24"/>
    </location>
</feature>
<evidence type="ECO:0000256" key="4">
    <source>
        <dbReference type="SAM" id="SignalP"/>
    </source>
</evidence>
<keyword evidence="3" id="KW-0472">Membrane</keyword>
<feature type="region of interest" description="Disordered" evidence="2">
    <location>
        <begin position="1062"/>
        <end position="1100"/>
    </location>
</feature>
<name>A0A2H0KAP1_9BACT</name>